<proteinExistence type="predicted"/>
<dbReference type="RefSeq" id="WP_227569489.1">
    <property type="nucleotide sequence ID" value="NZ_CP101988.1"/>
</dbReference>
<reference evidence="1 2" key="1">
    <citation type="submission" date="2022-07" db="EMBL/GenBank/DDBJ databases">
        <title>Novel species in genus cellulomonas.</title>
        <authorList>
            <person name="Ye L."/>
        </authorList>
    </citation>
    <scope>NUCLEOTIDE SEQUENCE [LARGE SCALE GENOMIC DNA]</scope>
    <source>
        <strain evidence="2">zg-Y338</strain>
    </source>
</reference>
<name>A0ABY5KYW3_9CELL</name>
<accession>A0ABY5KYW3</accession>
<gene>
    <name evidence="1" type="ORF">NP064_11665</name>
</gene>
<evidence type="ECO:0000313" key="1">
    <source>
        <dbReference type="EMBL" id="UUI74452.1"/>
    </source>
</evidence>
<organism evidence="1 2">
    <name type="scientific">Cellulomonas chengniuliangii</name>
    <dbReference type="NCBI Taxonomy" id="2968084"/>
    <lineage>
        <taxon>Bacteria</taxon>
        <taxon>Bacillati</taxon>
        <taxon>Actinomycetota</taxon>
        <taxon>Actinomycetes</taxon>
        <taxon>Micrococcales</taxon>
        <taxon>Cellulomonadaceae</taxon>
        <taxon>Cellulomonas</taxon>
    </lineage>
</organism>
<dbReference type="EMBL" id="CP101988">
    <property type="protein sequence ID" value="UUI74452.1"/>
    <property type="molecule type" value="Genomic_DNA"/>
</dbReference>
<keyword evidence="2" id="KW-1185">Reference proteome</keyword>
<evidence type="ECO:0000313" key="2">
    <source>
        <dbReference type="Proteomes" id="UP001316189"/>
    </source>
</evidence>
<dbReference type="Proteomes" id="UP001316189">
    <property type="component" value="Chromosome"/>
</dbReference>
<protein>
    <submittedName>
        <fullName evidence="1">DUF4097 domain-containing protein</fullName>
    </submittedName>
</protein>
<sequence>MATESWVVTGPQVIEIDEAAALRVQVVRGRVDVVAHADPAQRGVRLEVHAVVGRPLEVSLAEGELRVGYTFTLGGWDSFIDSFRAFGDSDSADVHIAVPRDLAVRLGTVGAESLLAGVEQDASVATVSGGVVTDGTRGALSARSVSGDVVVRGHAGDLRFTSVNGDLTAAGDLTRVLANTVAGEVSLDVPTESATLSLTTVSGHATVRLPPGRGLRVEARSVAGRVVVDGRRHSGSGPHQTNVDLPGEGSCFISCSTVSGHLTVLRGGQPQGA</sequence>